<dbReference type="AlphaFoldDB" id="A0A8X6FQ82"/>
<organism evidence="2 3">
    <name type="scientific">Trichonephila clavata</name>
    <name type="common">Joro spider</name>
    <name type="synonym">Nephila clavata</name>
    <dbReference type="NCBI Taxonomy" id="2740835"/>
    <lineage>
        <taxon>Eukaryota</taxon>
        <taxon>Metazoa</taxon>
        <taxon>Ecdysozoa</taxon>
        <taxon>Arthropoda</taxon>
        <taxon>Chelicerata</taxon>
        <taxon>Arachnida</taxon>
        <taxon>Araneae</taxon>
        <taxon>Araneomorphae</taxon>
        <taxon>Entelegynae</taxon>
        <taxon>Araneoidea</taxon>
        <taxon>Nephilidae</taxon>
        <taxon>Trichonephila</taxon>
    </lineage>
</organism>
<sequence length="226" mass="25563">MNQKVFFKTRTEPVFETSFWNAGGLSNDKFTELKTIVLSNDLDVMGILEVGAAAYNEEYFNLTGYQKFVVNHSRQIASGITVFVKVFLKAKLNASRQMTTDDKLEFVQMHIWRQDTRIKVFFLYNPPNNKPDFGSILLNWDSKSLILGDFNAPSTRWDYMVTSCIGSIVENLIDSNPVDCIENEANSPTFLSYSEGVSHPDLLLTHPTLSERVQHKLIDSPGGDGH</sequence>
<comment type="caution">
    <text evidence="2">The sequence shown here is derived from an EMBL/GenBank/DDBJ whole genome shotgun (WGS) entry which is preliminary data.</text>
</comment>
<dbReference type="InterPro" id="IPR036691">
    <property type="entry name" value="Endo/exonu/phosph_ase_sf"/>
</dbReference>
<dbReference type="SUPFAM" id="SSF56219">
    <property type="entry name" value="DNase I-like"/>
    <property type="match status" value="1"/>
</dbReference>
<reference evidence="2" key="1">
    <citation type="submission" date="2020-07" db="EMBL/GenBank/DDBJ databases">
        <title>Multicomponent nature underlies the extraordinary mechanical properties of spider dragline silk.</title>
        <authorList>
            <person name="Kono N."/>
            <person name="Nakamura H."/>
            <person name="Mori M."/>
            <person name="Yoshida Y."/>
            <person name="Ohtoshi R."/>
            <person name="Malay A.D."/>
            <person name="Moran D.A.P."/>
            <person name="Tomita M."/>
            <person name="Numata K."/>
            <person name="Arakawa K."/>
        </authorList>
    </citation>
    <scope>NUCLEOTIDE SEQUENCE</scope>
</reference>
<proteinExistence type="predicted"/>
<dbReference type="Proteomes" id="UP000887116">
    <property type="component" value="Unassembled WGS sequence"/>
</dbReference>
<dbReference type="GO" id="GO:0003824">
    <property type="term" value="F:catalytic activity"/>
    <property type="evidence" value="ECO:0007669"/>
    <property type="project" value="InterPro"/>
</dbReference>
<keyword evidence="3" id="KW-1185">Reference proteome</keyword>
<evidence type="ECO:0000259" key="1">
    <source>
        <dbReference type="Pfam" id="PF14529"/>
    </source>
</evidence>
<gene>
    <name evidence="2" type="ORF">TNCT_486421</name>
</gene>
<name>A0A8X6FQ82_TRICU</name>
<protein>
    <recommendedName>
        <fullName evidence="1">Endonuclease/exonuclease/phosphatase domain-containing protein</fullName>
    </recommendedName>
</protein>
<dbReference type="EMBL" id="BMAO01020047">
    <property type="protein sequence ID" value="GFQ64693.1"/>
    <property type="molecule type" value="Genomic_DNA"/>
</dbReference>
<feature type="domain" description="Endonuclease/exonuclease/phosphatase" evidence="1">
    <location>
        <begin position="119"/>
        <end position="217"/>
    </location>
</feature>
<accession>A0A8X6FQ82</accession>
<dbReference type="OrthoDB" id="6433315at2759"/>
<evidence type="ECO:0000313" key="3">
    <source>
        <dbReference type="Proteomes" id="UP000887116"/>
    </source>
</evidence>
<dbReference type="InterPro" id="IPR005135">
    <property type="entry name" value="Endo/exonuclease/phosphatase"/>
</dbReference>
<dbReference type="Gene3D" id="3.60.10.10">
    <property type="entry name" value="Endonuclease/exonuclease/phosphatase"/>
    <property type="match status" value="1"/>
</dbReference>
<dbReference type="Pfam" id="PF14529">
    <property type="entry name" value="Exo_endo_phos_2"/>
    <property type="match status" value="1"/>
</dbReference>
<evidence type="ECO:0000313" key="2">
    <source>
        <dbReference type="EMBL" id="GFQ64693.1"/>
    </source>
</evidence>